<accession>A0AA37H1Q0</accession>
<evidence type="ECO:0000313" key="1">
    <source>
        <dbReference type="EMBL" id="GJC90302.1"/>
    </source>
</evidence>
<name>A0AA37H1Q0_9PEZI</name>
<dbReference type="EMBL" id="BPPX01000052">
    <property type="protein sequence ID" value="GJC90302.1"/>
    <property type="molecule type" value="Genomic_DNA"/>
</dbReference>
<dbReference type="AlphaFoldDB" id="A0AA37H1Q0"/>
<sequence>MGQWRLPQILRARHLRKSARNRNSRKHGGLVERFHGEATPEDGSYAVEVLMRVDLFDIDSAKY</sequence>
<gene>
    <name evidence="1" type="ORF">ColLi_13140</name>
</gene>
<reference evidence="1 2" key="1">
    <citation type="submission" date="2021-07" db="EMBL/GenBank/DDBJ databases">
        <title>Genome data of Colletotrichum spaethianum.</title>
        <authorList>
            <person name="Utami Y.D."/>
            <person name="Hiruma K."/>
        </authorList>
    </citation>
    <scope>NUCLEOTIDE SEQUENCE [LARGE SCALE GENOMIC DNA]</scope>
    <source>
        <strain evidence="1 2">MAFF 242679</strain>
    </source>
</reference>
<protein>
    <submittedName>
        <fullName evidence="1">Uncharacterized protein</fullName>
    </submittedName>
</protein>
<comment type="caution">
    <text evidence="1">The sequence shown here is derived from an EMBL/GenBank/DDBJ whole genome shotgun (WGS) entry which is preliminary data.</text>
</comment>
<organism evidence="1 2">
    <name type="scientific">Colletotrichum liriopes</name>
    <dbReference type="NCBI Taxonomy" id="708192"/>
    <lineage>
        <taxon>Eukaryota</taxon>
        <taxon>Fungi</taxon>
        <taxon>Dikarya</taxon>
        <taxon>Ascomycota</taxon>
        <taxon>Pezizomycotina</taxon>
        <taxon>Sordariomycetes</taxon>
        <taxon>Hypocreomycetidae</taxon>
        <taxon>Glomerellales</taxon>
        <taxon>Glomerellaceae</taxon>
        <taxon>Colletotrichum</taxon>
        <taxon>Colletotrichum spaethianum species complex</taxon>
    </lineage>
</organism>
<proteinExistence type="predicted"/>
<dbReference type="Proteomes" id="UP001055172">
    <property type="component" value="Unassembled WGS sequence"/>
</dbReference>
<keyword evidence="2" id="KW-1185">Reference proteome</keyword>
<evidence type="ECO:0000313" key="2">
    <source>
        <dbReference type="Proteomes" id="UP001055172"/>
    </source>
</evidence>